<reference evidence="1" key="1">
    <citation type="submission" date="2021-03" db="EMBL/GenBank/DDBJ databases">
        <title>Ottowia sp. 27C isolated from the cloaca of a Giant Asian pond turtle (Heosemys grandis).</title>
        <authorList>
            <person name="Spergser J."/>
            <person name="Busse H.-J."/>
        </authorList>
    </citation>
    <scope>NUCLEOTIDE SEQUENCE</scope>
    <source>
        <strain evidence="1">27C</strain>
    </source>
</reference>
<dbReference type="RefSeq" id="WP_208007922.1">
    <property type="nucleotide sequence ID" value="NZ_CP071796.1"/>
</dbReference>
<name>A0A975H200_9BURK</name>
<organism evidence="1 2">
    <name type="scientific">Ottowia testudinis</name>
    <dbReference type="NCBI Taxonomy" id="2816950"/>
    <lineage>
        <taxon>Bacteria</taxon>
        <taxon>Pseudomonadati</taxon>
        <taxon>Pseudomonadota</taxon>
        <taxon>Betaproteobacteria</taxon>
        <taxon>Burkholderiales</taxon>
        <taxon>Comamonadaceae</taxon>
        <taxon>Ottowia</taxon>
    </lineage>
</organism>
<protein>
    <submittedName>
        <fullName evidence="1">Glycine hydroxymethyltransferase</fullName>
    </submittedName>
</protein>
<dbReference type="AlphaFoldDB" id="A0A975H200"/>
<proteinExistence type="predicted"/>
<gene>
    <name evidence="1" type="ORF">J1M35_14755</name>
</gene>
<keyword evidence="2" id="KW-1185">Reference proteome</keyword>
<dbReference type="EMBL" id="CP071796">
    <property type="protein sequence ID" value="QTD44358.1"/>
    <property type="molecule type" value="Genomic_DNA"/>
</dbReference>
<evidence type="ECO:0000313" key="1">
    <source>
        <dbReference type="EMBL" id="QTD44358.1"/>
    </source>
</evidence>
<dbReference type="KEGG" id="otd:J1M35_14755"/>
<dbReference type="Proteomes" id="UP000663903">
    <property type="component" value="Chromosome"/>
</dbReference>
<evidence type="ECO:0000313" key="2">
    <source>
        <dbReference type="Proteomes" id="UP000663903"/>
    </source>
</evidence>
<accession>A0A975H200</accession>
<sequence>MKVFNPRHFLRHIGMPTLRQFTDSHVLGARLTVDWSLPQEALAAAVNEAVQGLETQLTSADLLPPERKAIGHDLLLWMDDLRRAHLMSNSLAVSEFRSACQTDAEALTALADRDEREIALWMLTYRDKAFRDAELHLAFQAKTNGKFWKKHRIQSGLDPCRDRAQLELFCQDVAKLYKKAGAGDGVHVEFSERIRTHGEISHNLEPASIQITIYVEGPVTALAHFAQSHFTRITTRIALETALVYHPASGEIETIVKGGAKNHTAVLELFGKHVVQQTLTPERIEPQRYRLNALRDGLMDLSEDWVGLGVEQVRLRRARLCPAGQTAISFNVETSPDKTQPDAVQIARAGLRVERLFEAEYNLEGATVIVHTLPATEEGKAGHFSFDVYASGSSTIKNLSPRNQTTARRVLEALSVIDAGAPLVDAIEEVTLN</sequence>